<evidence type="ECO:0000313" key="7">
    <source>
        <dbReference type="EMBL" id="HIT85582.1"/>
    </source>
</evidence>
<dbReference type="Proteomes" id="UP000824165">
    <property type="component" value="Unassembled WGS sequence"/>
</dbReference>
<dbReference type="AlphaFoldDB" id="A0A9D1H2U2"/>
<evidence type="ECO:0000256" key="4">
    <source>
        <dbReference type="ARBA" id="ARBA00023163"/>
    </source>
</evidence>
<sequence length="162" mass="18838">MTKEAAEYFSAVYEKYSDDVYRLCLIYMKNKDDAEEAVSEAFVRLMEARPEFENEAHEKAWLMKTAVNICRNIHKSFWKKNVVGNEEVLGYMTCPEETSIMEEVLSLPPKYRAVIYLHYYQGYKAREISEMTGISTSAVLSRLARGRRKLKELITEGGFSYV</sequence>
<dbReference type="PANTHER" id="PTHR43133">
    <property type="entry name" value="RNA POLYMERASE ECF-TYPE SIGMA FACTO"/>
    <property type="match status" value="1"/>
</dbReference>
<dbReference type="SUPFAM" id="SSF88659">
    <property type="entry name" value="Sigma3 and sigma4 domains of RNA polymerase sigma factors"/>
    <property type="match status" value="1"/>
</dbReference>
<dbReference type="Gene3D" id="1.10.10.10">
    <property type="entry name" value="Winged helix-like DNA-binding domain superfamily/Winged helix DNA-binding domain"/>
    <property type="match status" value="1"/>
</dbReference>
<dbReference type="EMBL" id="DVLU01000065">
    <property type="protein sequence ID" value="HIT85582.1"/>
    <property type="molecule type" value="Genomic_DNA"/>
</dbReference>
<comment type="caution">
    <text evidence="7">The sequence shown here is derived from an EMBL/GenBank/DDBJ whole genome shotgun (WGS) entry which is preliminary data.</text>
</comment>
<accession>A0A9D1H2U2</accession>
<dbReference type="Pfam" id="PF08281">
    <property type="entry name" value="Sigma70_r4_2"/>
    <property type="match status" value="1"/>
</dbReference>
<reference evidence="7" key="2">
    <citation type="journal article" date="2021" name="PeerJ">
        <title>Extensive microbial diversity within the chicken gut microbiome revealed by metagenomics and culture.</title>
        <authorList>
            <person name="Gilroy R."/>
            <person name="Ravi A."/>
            <person name="Getino M."/>
            <person name="Pursley I."/>
            <person name="Horton D.L."/>
            <person name="Alikhan N.F."/>
            <person name="Baker D."/>
            <person name="Gharbi K."/>
            <person name="Hall N."/>
            <person name="Watson M."/>
            <person name="Adriaenssens E.M."/>
            <person name="Foster-Nyarko E."/>
            <person name="Jarju S."/>
            <person name="Secka A."/>
            <person name="Antonio M."/>
            <person name="Oren A."/>
            <person name="Chaudhuri R.R."/>
            <person name="La Ragione R."/>
            <person name="Hildebrand F."/>
            <person name="Pallen M.J."/>
        </authorList>
    </citation>
    <scope>NUCLEOTIDE SEQUENCE</scope>
    <source>
        <strain evidence="7">CHK181-108</strain>
    </source>
</reference>
<dbReference type="InterPro" id="IPR036388">
    <property type="entry name" value="WH-like_DNA-bd_sf"/>
</dbReference>
<evidence type="ECO:0000259" key="5">
    <source>
        <dbReference type="Pfam" id="PF04542"/>
    </source>
</evidence>
<dbReference type="PANTHER" id="PTHR43133:SF60">
    <property type="entry name" value="RNA POLYMERASE SIGMA FACTOR SIGV"/>
    <property type="match status" value="1"/>
</dbReference>
<dbReference type="InterPro" id="IPR007627">
    <property type="entry name" value="RNA_pol_sigma70_r2"/>
</dbReference>
<dbReference type="GO" id="GO:0003677">
    <property type="term" value="F:DNA binding"/>
    <property type="evidence" value="ECO:0007669"/>
    <property type="project" value="InterPro"/>
</dbReference>
<evidence type="ECO:0000259" key="6">
    <source>
        <dbReference type="Pfam" id="PF08281"/>
    </source>
</evidence>
<feature type="domain" description="RNA polymerase sigma-70 region 2" evidence="5">
    <location>
        <begin position="13"/>
        <end position="72"/>
    </location>
</feature>
<dbReference type="Gene3D" id="1.10.1740.10">
    <property type="match status" value="1"/>
</dbReference>
<dbReference type="Pfam" id="PF04542">
    <property type="entry name" value="Sigma70_r2"/>
    <property type="match status" value="1"/>
</dbReference>
<keyword evidence="2" id="KW-0805">Transcription regulation</keyword>
<dbReference type="InterPro" id="IPR013249">
    <property type="entry name" value="RNA_pol_sigma70_r4_t2"/>
</dbReference>
<comment type="similarity">
    <text evidence="1">Belongs to the sigma-70 factor family. ECF subfamily.</text>
</comment>
<evidence type="ECO:0000256" key="3">
    <source>
        <dbReference type="ARBA" id="ARBA00023082"/>
    </source>
</evidence>
<dbReference type="InterPro" id="IPR039425">
    <property type="entry name" value="RNA_pol_sigma-70-like"/>
</dbReference>
<protein>
    <submittedName>
        <fullName evidence="7">RNA polymerase sigma factor</fullName>
    </submittedName>
</protein>
<keyword evidence="4" id="KW-0804">Transcription</keyword>
<dbReference type="InterPro" id="IPR013324">
    <property type="entry name" value="RNA_pol_sigma_r3/r4-like"/>
</dbReference>
<evidence type="ECO:0000256" key="1">
    <source>
        <dbReference type="ARBA" id="ARBA00010641"/>
    </source>
</evidence>
<evidence type="ECO:0000256" key="2">
    <source>
        <dbReference type="ARBA" id="ARBA00023015"/>
    </source>
</evidence>
<reference evidence="7" key="1">
    <citation type="submission" date="2020-10" db="EMBL/GenBank/DDBJ databases">
        <authorList>
            <person name="Gilroy R."/>
        </authorList>
    </citation>
    <scope>NUCLEOTIDE SEQUENCE</scope>
    <source>
        <strain evidence="7">CHK181-108</strain>
    </source>
</reference>
<keyword evidence="3" id="KW-0731">Sigma factor</keyword>
<dbReference type="InterPro" id="IPR013325">
    <property type="entry name" value="RNA_pol_sigma_r2"/>
</dbReference>
<name>A0A9D1H2U2_9FIRM</name>
<dbReference type="GO" id="GO:0006352">
    <property type="term" value="P:DNA-templated transcription initiation"/>
    <property type="evidence" value="ECO:0007669"/>
    <property type="project" value="InterPro"/>
</dbReference>
<dbReference type="SUPFAM" id="SSF88946">
    <property type="entry name" value="Sigma2 domain of RNA polymerase sigma factors"/>
    <property type="match status" value="1"/>
</dbReference>
<evidence type="ECO:0000313" key="8">
    <source>
        <dbReference type="Proteomes" id="UP000824165"/>
    </source>
</evidence>
<gene>
    <name evidence="7" type="ORF">IAA60_06715</name>
</gene>
<dbReference type="GO" id="GO:0016987">
    <property type="term" value="F:sigma factor activity"/>
    <property type="evidence" value="ECO:0007669"/>
    <property type="project" value="UniProtKB-KW"/>
</dbReference>
<proteinExistence type="inferred from homology"/>
<dbReference type="CDD" id="cd06171">
    <property type="entry name" value="Sigma70_r4"/>
    <property type="match status" value="1"/>
</dbReference>
<feature type="domain" description="RNA polymerase sigma factor 70 region 4 type 2" evidence="6">
    <location>
        <begin position="100"/>
        <end position="150"/>
    </location>
</feature>
<organism evidence="7 8">
    <name type="scientific">Candidatus Ornithomonoglobus intestinigallinarum</name>
    <dbReference type="NCBI Taxonomy" id="2840894"/>
    <lineage>
        <taxon>Bacteria</taxon>
        <taxon>Bacillati</taxon>
        <taxon>Bacillota</taxon>
        <taxon>Clostridia</taxon>
        <taxon>Candidatus Ornithomonoglobus</taxon>
    </lineage>
</organism>